<accession>A0ACB9LPZ6</accession>
<evidence type="ECO:0000313" key="2">
    <source>
        <dbReference type="Proteomes" id="UP000828941"/>
    </source>
</evidence>
<dbReference type="Proteomes" id="UP000828941">
    <property type="component" value="Chromosome 11"/>
</dbReference>
<sequence length="521" mass="58834">MLRLLALVELLAVVAVSSGADNFGREDFPPEFLFGASTSAYQVEGAANEDGRTPSIFDTFSLSVGADGSMASDQYHKYKEDVQLMVDMGIDAYRFSISWTRLIPNGTGQVNPKGLQYYNNLINELISHGIQPHVTLHHHDLPQALEDDYGGWVSRKILKDFTAYADVCFKEFGDRVQYWTTLNEANVFVMGGYDLGVLPPQRCSAPFGLVNCSKGNSITEPYRAAHNIILAHALAARLYRRKYQGKQKGFIGFNIFSYNFLPLTNKSEDISATQRIKHFYVGWFLDPFILGDYPELIRKSAGSKLPSFTKAESKLVKGSIDFFGVNYYETYYVKNNPSSLPREYRDLMGDIAVEMIGIRNGTTTIDFANTPWGLQQLLEFFKQAYGSVPVYIHENGQVTPRNSSLDDYTRVEYLKGHIGATLGALRNGSNLRGYFVWSFLDVLELFGGYETSFGLHYIDLDDPDLRRQPKLSAKCGNADFKKDDKFSKEEEVRKKEARGSEPKTKAKPQEESSKRSEEERR</sequence>
<name>A0ACB9LPZ6_BAUVA</name>
<dbReference type="EMBL" id="CM039436">
    <property type="protein sequence ID" value="KAI4313395.1"/>
    <property type="molecule type" value="Genomic_DNA"/>
</dbReference>
<comment type="caution">
    <text evidence="1">The sequence shown here is derived from an EMBL/GenBank/DDBJ whole genome shotgun (WGS) entry which is preliminary data.</text>
</comment>
<organism evidence="1 2">
    <name type="scientific">Bauhinia variegata</name>
    <name type="common">Purple orchid tree</name>
    <name type="synonym">Phanera variegata</name>
    <dbReference type="NCBI Taxonomy" id="167791"/>
    <lineage>
        <taxon>Eukaryota</taxon>
        <taxon>Viridiplantae</taxon>
        <taxon>Streptophyta</taxon>
        <taxon>Embryophyta</taxon>
        <taxon>Tracheophyta</taxon>
        <taxon>Spermatophyta</taxon>
        <taxon>Magnoliopsida</taxon>
        <taxon>eudicotyledons</taxon>
        <taxon>Gunneridae</taxon>
        <taxon>Pentapetalae</taxon>
        <taxon>rosids</taxon>
        <taxon>fabids</taxon>
        <taxon>Fabales</taxon>
        <taxon>Fabaceae</taxon>
        <taxon>Cercidoideae</taxon>
        <taxon>Cercideae</taxon>
        <taxon>Bauhiniinae</taxon>
        <taxon>Bauhinia</taxon>
    </lineage>
</organism>
<proteinExistence type="predicted"/>
<evidence type="ECO:0000313" key="1">
    <source>
        <dbReference type="EMBL" id="KAI4313395.1"/>
    </source>
</evidence>
<gene>
    <name evidence="1" type="ORF">L6164_026381</name>
</gene>
<reference evidence="1 2" key="1">
    <citation type="journal article" date="2022" name="DNA Res.">
        <title>Chromosomal-level genome assembly of the orchid tree Bauhinia variegata (Leguminosae; Cercidoideae) supports the allotetraploid origin hypothesis of Bauhinia.</title>
        <authorList>
            <person name="Zhong Y."/>
            <person name="Chen Y."/>
            <person name="Zheng D."/>
            <person name="Pang J."/>
            <person name="Liu Y."/>
            <person name="Luo S."/>
            <person name="Meng S."/>
            <person name="Qian L."/>
            <person name="Wei D."/>
            <person name="Dai S."/>
            <person name="Zhou R."/>
        </authorList>
    </citation>
    <scope>NUCLEOTIDE SEQUENCE [LARGE SCALE GENOMIC DNA]</scope>
    <source>
        <strain evidence="1">BV-YZ2020</strain>
    </source>
</reference>
<keyword evidence="2" id="KW-1185">Reference proteome</keyword>
<protein>
    <submittedName>
        <fullName evidence="1">Uncharacterized protein</fullName>
    </submittedName>
</protein>